<evidence type="ECO:0000256" key="5">
    <source>
        <dbReference type="ARBA" id="ARBA00022679"/>
    </source>
</evidence>
<proteinExistence type="inferred from homology"/>
<keyword evidence="13" id="KW-0946">Virion</keyword>
<evidence type="ECO:0000259" key="12">
    <source>
        <dbReference type="Pfam" id="PF00483"/>
    </source>
</evidence>
<dbReference type="EMBL" id="CP011058">
    <property type="protein sequence ID" value="AJY73604.1"/>
    <property type="molecule type" value="Genomic_DNA"/>
</dbReference>
<evidence type="ECO:0000256" key="6">
    <source>
        <dbReference type="ARBA" id="ARBA00022695"/>
    </source>
</evidence>
<dbReference type="InterPro" id="IPR029044">
    <property type="entry name" value="Nucleotide-diphossugar_trans"/>
</dbReference>
<keyword evidence="7" id="KW-0479">Metal-binding</keyword>
<dbReference type="GO" id="GO:0008879">
    <property type="term" value="F:glucose-1-phosphate thymidylyltransferase activity"/>
    <property type="evidence" value="ECO:0007669"/>
    <property type="project" value="UniProtKB-EC"/>
</dbReference>
<evidence type="ECO:0000256" key="7">
    <source>
        <dbReference type="ARBA" id="ARBA00022723"/>
    </source>
</evidence>
<feature type="domain" description="Nucleotidyl transferase" evidence="12">
    <location>
        <begin position="2"/>
        <end position="236"/>
    </location>
</feature>
<reference evidence="13 14" key="1">
    <citation type="journal article" date="2015" name="J. Biotechnol.">
        <title>Complete genome sequence of Paenibacillus beijingensis 7188(T) (=DSM 24997(T)), a novel rhizobacterium from jujube garden soil.</title>
        <authorList>
            <person name="Kwak Y."/>
            <person name="Shin J.H."/>
        </authorList>
    </citation>
    <scope>NUCLEOTIDE SEQUENCE [LARGE SCALE GENOMIC DNA]</scope>
    <source>
        <strain evidence="13 14">DSM 24997</strain>
    </source>
</reference>
<dbReference type="PATRIC" id="fig|1126833.4.peg.416"/>
<evidence type="ECO:0000256" key="3">
    <source>
        <dbReference type="ARBA" id="ARBA00012461"/>
    </source>
</evidence>
<keyword evidence="14" id="KW-1185">Reference proteome</keyword>
<dbReference type="OrthoDB" id="9803871at2"/>
<evidence type="ECO:0000256" key="4">
    <source>
        <dbReference type="ARBA" id="ARBA00017654"/>
    </source>
</evidence>
<keyword evidence="13" id="KW-0167">Capsid protein</keyword>
<evidence type="ECO:0000256" key="2">
    <source>
        <dbReference type="ARBA" id="ARBA00010480"/>
    </source>
</evidence>
<dbReference type="AlphaFoldDB" id="A0A0D5NDX5"/>
<dbReference type="SUPFAM" id="SSF53448">
    <property type="entry name" value="Nucleotide-diphospho-sugar transferases"/>
    <property type="match status" value="1"/>
</dbReference>
<dbReference type="Proteomes" id="UP000032633">
    <property type="component" value="Chromosome"/>
</dbReference>
<keyword evidence="6" id="KW-0548">Nucleotidyltransferase</keyword>
<evidence type="ECO:0000313" key="13">
    <source>
        <dbReference type="EMBL" id="AJY73604.1"/>
    </source>
</evidence>
<reference evidence="14" key="2">
    <citation type="submission" date="2015-03" db="EMBL/GenBank/DDBJ databases">
        <title>Genome sequence of Paenibacillus beijingensis strain DSM 24997T.</title>
        <authorList>
            <person name="Kwak Y."/>
            <person name="Shin J.-H."/>
        </authorList>
    </citation>
    <scope>NUCLEOTIDE SEQUENCE [LARGE SCALE GENOMIC DNA]</scope>
    <source>
        <strain evidence="14">DSM 24997</strain>
    </source>
</reference>
<protein>
    <recommendedName>
        <fullName evidence="4">Glucose-1-phosphate thymidylyltransferase</fullName>
        <ecNumber evidence="3">2.7.7.24</ecNumber>
    </recommendedName>
    <alternativeName>
        <fullName evidence="10">dTDP-glucose pyrophosphorylase</fullName>
    </alternativeName>
    <alternativeName>
        <fullName evidence="9">dTDP-glucose synthase</fullName>
    </alternativeName>
</protein>
<comment type="cofactor">
    <cofactor evidence="1">
        <name>Mg(2+)</name>
        <dbReference type="ChEBI" id="CHEBI:18420"/>
    </cofactor>
</comment>
<dbReference type="Gene3D" id="3.90.550.10">
    <property type="entry name" value="Spore Coat Polysaccharide Biosynthesis Protein SpsA, Chain A"/>
    <property type="match status" value="1"/>
</dbReference>
<dbReference type="GO" id="GO:0046872">
    <property type="term" value="F:metal ion binding"/>
    <property type="evidence" value="ECO:0007669"/>
    <property type="project" value="UniProtKB-KW"/>
</dbReference>
<dbReference type="PANTHER" id="PTHR43532">
    <property type="entry name" value="GLUCOSE-1-PHOSPHATE THYMIDYLYLTRANSFERASE"/>
    <property type="match status" value="1"/>
</dbReference>
<dbReference type="KEGG" id="pbj:VN24_01885"/>
<organism evidence="13 14">
    <name type="scientific">Paenibacillus beijingensis</name>
    <dbReference type="NCBI Taxonomy" id="1126833"/>
    <lineage>
        <taxon>Bacteria</taxon>
        <taxon>Bacillati</taxon>
        <taxon>Bacillota</taxon>
        <taxon>Bacilli</taxon>
        <taxon>Bacillales</taxon>
        <taxon>Paenibacillaceae</taxon>
        <taxon>Paenibacillus</taxon>
    </lineage>
</organism>
<dbReference type="HOGENOM" id="CLU_029499_9_0_9"/>
<evidence type="ECO:0000313" key="14">
    <source>
        <dbReference type="Proteomes" id="UP000032633"/>
    </source>
</evidence>
<dbReference type="PANTHER" id="PTHR43532:SF1">
    <property type="entry name" value="GLUCOSE-1-PHOSPHATE THYMIDYLYLTRANSFERASE 1"/>
    <property type="match status" value="1"/>
</dbReference>
<comment type="catalytic activity">
    <reaction evidence="11">
        <text>dTTP + alpha-D-glucose 1-phosphate + H(+) = dTDP-alpha-D-glucose + diphosphate</text>
        <dbReference type="Rhea" id="RHEA:15225"/>
        <dbReference type="ChEBI" id="CHEBI:15378"/>
        <dbReference type="ChEBI" id="CHEBI:33019"/>
        <dbReference type="ChEBI" id="CHEBI:37568"/>
        <dbReference type="ChEBI" id="CHEBI:57477"/>
        <dbReference type="ChEBI" id="CHEBI:58601"/>
        <dbReference type="EC" id="2.7.7.24"/>
    </reaction>
</comment>
<dbReference type="InterPro" id="IPR005907">
    <property type="entry name" value="G1P_thy_trans_s"/>
</dbReference>
<evidence type="ECO:0000256" key="11">
    <source>
        <dbReference type="ARBA" id="ARBA00049336"/>
    </source>
</evidence>
<dbReference type="STRING" id="1126833.VN24_01885"/>
<dbReference type="InterPro" id="IPR005835">
    <property type="entry name" value="NTP_transferase_dom"/>
</dbReference>
<gene>
    <name evidence="13" type="ORF">VN24_01885</name>
</gene>
<evidence type="ECO:0000256" key="10">
    <source>
        <dbReference type="ARBA" id="ARBA00032598"/>
    </source>
</evidence>
<evidence type="ECO:0000256" key="9">
    <source>
        <dbReference type="ARBA" id="ARBA00032492"/>
    </source>
</evidence>
<evidence type="ECO:0000256" key="1">
    <source>
        <dbReference type="ARBA" id="ARBA00001946"/>
    </source>
</evidence>
<evidence type="ECO:0000256" key="8">
    <source>
        <dbReference type="ARBA" id="ARBA00022842"/>
    </source>
</evidence>
<dbReference type="Pfam" id="PF00483">
    <property type="entry name" value="NTP_transferase"/>
    <property type="match status" value="1"/>
</dbReference>
<accession>A0A0D5NDX5</accession>
<comment type="similarity">
    <text evidence="2">Belongs to the glucose-1-phosphate thymidylyltransferase family.</text>
</comment>
<dbReference type="EC" id="2.7.7.24" evidence="3"/>
<keyword evidence="8" id="KW-0460">Magnesium</keyword>
<name>A0A0D5NDX5_9BACL</name>
<keyword evidence="5" id="KW-0808">Transferase</keyword>
<sequence length="249" mass="27488">MKAIVLAGGTGTRLKPLTTIMNKHMLPVYNYPMIHYAIEKIAEAGIHDVLLVTGRSSAGLFVDYLGNGREFGVSITYLIQEEAGGIAQALELAKPYVKDDEKFVMLLGDNLVEKSLRPYVEDYNRQNEGAMVLLKQVPDPERYGVPVFGKDGKIVYIAEKPAKPESYYCVTGVYMYDGSVFDIIASIEPSARGELEITDVNNAYAAAGKLTYRVLEGWWTDAGTFDSLHEAAAFMRRKQLSSRRGGKGS</sequence>
<dbReference type="RefSeq" id="WP_045669039.1">
    <property type="nucleotide sequence ID" value="NZ_CP011058.1"/>
</dbReference>